<comment type="caution">
    <text evidence="2">The sequence shown here is derived from an EMBL/GenBank/DDBJ whole genome shotgun (WGS) entry which is preliminary data.</text>
</comment>
<evidence type="ECO:0000313" key="2">
    <source>
        <dbReference type="EMBL" id="GGM62800.1"/>
    </source>
</evidence>
<dbReference type="PANTHER" id="PTHR35446:SF3">
    <property type="entry name" value="CMD DOMAIN-CONTAINING PROTEIN"/>
    <property type="match status" value="1"/>
</dbReference>
<keyword evidence="3" id="KW-1185">Reference proteome</keyword>
<accession>A0A8J3CEG1</accession>
<dbReference type="EMBL" id="BMMK01000017">
    <property type="protein sequence ID" value="GGM62800.1"/>
    <property type="molecule type" value="Genomic_DNA"/>
</dbReference>
<dbReference type="PANTHER" id="PTHR35446">
    <property type="entry name" value="SI:CH211-175M2.5"/>
    <property type="match status" value="1"/>
</dbReference>
<dbReference type="Gene3D" id="1.20.1290.10">
    <property type="entry name" value="AhpD-like"/>
    <property type="match status" value="1"/>
</dbReference>
<proteinExistence type="predicted"/>
<dbReference type="SUPFAM" id="SSF69118">
    <property type="entry name" value="AhpD-like"/>
    <property type="match status" value="1"/>
</dbReference>
<reference evidence="2" key="1">
    <citation type="journal article" date="2014" name="Int. J. Syst. Evol. Microbiol.">
        <title>Complete genome sequence of Corynebacterium casei LMG S-19264T (=DSM 44701T), isolated from a smear-ripened cheese.</title>
        <authorList>
            <consortium name="US DOE Joint Genome Institute (JGI-PGF)"/>
            <person name="Walter F."/>
            <person name="Albersmeier A."/>
            <person name="Kalinowski J."/>
            <person name="Ruckert C."/>
        </authorList>
    </citation>
    <scope>NUCLEOTIDE SEQUENCE</scope>
    <source>
        <strain evidence="2">CGMCC 4.5737</strain>
    </source>
</reference>
<dbReference type="Proteomes" id="UP000637578">
    <property type="component" value="Unassembled WGS sequence"/>
</dbReference>
<dbReference type="RefSeq" id="WP_189059309.1">
    <property type="nucleotide sequence ID" value="NZ_BMMK01000017.1"/>
</dbReference>
<protein>
    <recommendedName>
        <fullName evidence="1">Carboxymuconolactone decarboxylase-like domain-containing protein</fullName>
    </recommendedName>
</protein>
<organism evidence="2 3">
    <name type="scientific">Longimycelium tulufanense</name>
    <dbReference type="NCBI Taxonomy" id="907463"/>
    <lineage>
        <taxon>Bacteria</taxon>
        <taxon>Bacillati</taxon>
        <taxon>Actinomycetota</taxon>
        <taxon>Actinomycetes</taxon>
        <taxon>Pseudonocardiales</taxon>
        <taxon>Pseudonocardiaceae</taxon>
        <taxon>Longimycelium</taxon>
    </lineage>
</organism>
<gene>
    <name evidence="2" type="ORF">GCM10012275_36910</name>
</gene>
<dbReference type="AlphaFoldDB" id="A0A8J3CEG1"/>
<dbReference type="InterPro" id="IPR004675">
    <property type="entry name" value="AhpD_core"/>
</dbReference>
<dbReference type="InterPro" id="IPR003779">
    <property type="entry name" value="CMD-like"/>
</dbReference>
<dbReference type="GO" id="GO:0051920">
    <property type="term" value="F:peroxiredoxin activity"/>
    <property type="evidence" value="ECO:0007669"/>
    <property type="project" value="InterPro"/>
</dbReference>
<evidence type="ECO:0000259" key="1">
    <source>
        <dbReference type="Pfam" id="PF02627"/>
    </source>
</evidence>
<dbReference type="InterPro" id="IPR029032">
    <property type="entry name" value="AhpD-like"/>
</dbReference>
<name>A0A8J3CEG1_9PSEU</name>
<feature type="domain" description="Carboxymuconolactone decarboxylase-like" evidence="1">
    <location>
        <begin position="42"/>
        <end position="119"/>
    </location>
</feature>
<dbReference type="Pfam" id="PF02627">
    <property type="entry name" value="CMD"/>
    <property type="match status" value="1"/>
</dbReference>
<sequence>MARIPVHSVADAPAAAKDLLAGLQAKLGKVMNIHGEMAHSPVVLAAYAGLQAAIAEHGTFDARTREAIALAVGAVDNCGYCQAAHTLSGTAAGLTVDQTVAIRAGRADFDAKLAALLALARQITRDIGEVDEQSWQDALAAGWSSEELTELFVHVAVNLYTNYFNHYAQTDLDVPAAPALS</sequence>
<dbReference type="NCBIfam" id="TIGR00778">
    <property type="entry name" value="ahpD_dom"/>
    <property type="match status" value="1"/>
</dbReference>
<evidence type="ECO:0000313" key="3">
    <source>
        <dbReference type="Proteomes" id="UP000637578"/>
    </source>
</evidence>
<reference evidence="2" key="2">
    <citation type="submission" date="2020-09" db="EMBL/GenBank/DDBJ databases">
        <authorList>
            <person name="Sun Q."/>
            <person name="Zhou Y."/>
        </authorList>
    </citation>
    <scope>NUCLEOTIDE SEQUENCE</scope>
    <source>
        <strain evidence="2">CGMCC 4.5737</strain>
    </source>
</reference>